<dbReference type="PANTHER" id="PTHR43562:SF3">
    <property type="entry name" value="SODIUM ION_PROTON EXCHANGER (EUROFUNG)"/>
    <property type="match status" value="1"/>
</dbReference>
<keyword evidence="8 11" id="KW-0472">Membrane</keyword>
<feature type="transmembrane region" description="Helical" evidence="11">
    <location>
        <begin position="56"/>
        <end position="75"/>
    </location>
</feature>
<evidence type="ECO:0000256" key="4">
    <source>
        <dbReference type="ARBA" id="ARBA00022692"/>
    </source>
</evidence>
<sequence length="293" mass="29993">GITARVLSDLGKMHTSEARIIIGAAVIDDVLGIVILAVVAGLAGGAAVGVLAIGKIFFFAVGFLVLAVVIGNRAAPYLFNIVDRMRVRGVLLVTAVCFALLLAALADLSGSAMIIGAFAAGIILSSTNQFDAVVERIEPVADVFTPIFFVVVGAPVNVRLFIPGSEDFSGQVLTVGLILTVIAIVGKILAGFVIRTPGINRTAIGVGMVPRGEVGLIFAAIGLREGILSNAVYSAVLIMVILSTFLVPPILKQLLQDSGGESDDELAGDAGSPAPAEAHALATIDPGDTRDDA</sequence>
<feature type="non-terminal residue" evidence="13">
    <location>
        <position position="1"/>
    </location>
</feature>
<name>X0T0Q0_9ZZZZ</name>
<evidence type="ECO:0000256" key="1">
    <source>
        <dbReference type="ARBA" id="ARBA00004141"/>
    </source>
</evidence>
<keyword evidence="5 11" id="KW-1133">Transmembrane helix</keyword>
<feature type="transmembrane region" description="Helical" evidence="11">
    <location>
        <begin position="227"/>
        <end position="247"/>
    </location>
</feature>
<dbReference type="PANTHER" id="PTHR43562">
    <property type="entry name" value="NAPA-TYPE SODIUM/HYDROGEN ANTIPORTER"/>
    <property type="match status" value="1"/>
</dbReference>
<keyword evidence="2" id="KW-0813">Transport</keyword>
<evidence type="ECO:0000256" key="7">
    <source>
        <dbReference type="ARBA" id="ARBA00023065"/>
    </source>
</evidence>
<feature type="transmembrane region" description="Helical" evidence="11">
    <location>
        <begin position="143"/>
        <end position="162"/>
    </location>
</feature>
<feature type="transmembrane region" description="Helical" evidence="11">
    <location>
        <begin position="87"/>
        <end position="106"/>
    </location>
</feature>
<dbReference type="GO" id="GO:0015297">
    <property type="term" value="F:antiporter activity"/>
    <property type="evidence" value="ECO:0007669"/>
    <property type="project" value="UniProtKB-KW"/>
</dbReference>
<keyword evidence="7" id="KW-0406">Ion transport</keyword>
<dbReference type="Pfam" id="PF00999">
    <property type="entry name" value="Na_H_Exchanger"/>
    <property type="match status" value="1"/>
</dbReference>
<gene>
    <name evidence="13" type="ORF">S01H1_14975</name>
</gene>
<evidence type="ECO:0000256" key="3">
    <source>
        <dbReference type="ARBA" id="ARBA00022449"/>
    </source>
</evidence>
<dbReference type="InterPro" id="IPR006153">
    <property type="entry name" value="Cation/H_exchanger_TM"/>
</dbReference>
<dbReference type="InterPro" id="IPR038770">
    <property type="entry name" value="Na+/solute_symporter_sf"/>
</dbReference>
<dbReference type="GO" id="GO:1902600">
    <property type="term" value="P:proton transmembrane transport"/>
    <property type="evidence" value="ECO:0007669"/>
    <property type="project" value="InterPro"/>
</dbReference>
<feature type="transmembrane region" description="Helical" evidence="11">
    <location>
        <begin position="20"/>
        <end position="44"/>
    </location>
</feature>
<dbReference type="EMBL" id="BARS01007811">
    <property type="protein sequence ID" value="GAF69625.1"/>
    <property type="molecule type" value="Genomic_DNA"/>
</dbReference>
<feature type="transmembrane region" description="Helical" evidence="11">
    <location>
        <begin position="112"/>
        <end position="131"/>
    </location>
</feature>
<evidence type="ECO:0000256" key="8">
    <source>
        <dbReference type="ARBA" id="ARBA00023136"/>
    </source>
</evidence>
<feature type="transmembrane region" description="Helical" evidence="11">
    <location>
        <begin position="168"/>
        <end position="190"/>
    </location>
</feature>
<keyword evidence="6" id="KW-0915">Sodium</keyword>
<comment type="subcellular location">
    <subcellularLocation>
        <location evidence="1">Membrane</location>
        <topology evidence="1">Multi-pass membrane protein</topology>
    </subcellularLocation>
</comment>
<dbReference type="GO" id="GO:0006814">
    <property type="term" value="P:sodium ion transport"/>
    <property type="evidence" value="ECO:0007669"/>
    <property type="project" value="UniProtKB-KW"/>
</dbReference>
<dbReference type="Gene3D" id="1.20.1530.20">
    <property type="match status" value="1"/>
</dbReference>
<protein>
    <recommendedName>
        <fullName evidence="12">Cation/H+ exchanger transmembrane domain-containing protein</fullName>
    </recommendedName>
</protein>
<evidence type="ECO:0000256" key="5">
    <source>
        <dbReference type="ARBA" id="ARBA00022989"/>
    </source>
</evidence>
<feature type="region of interest" description="Disordered" evidence="10">
    <location>
        <begin position="258"/>
        <end position="293"/>
    </location>
</feature>
<evidence type="ECO:0000256" key="9">
    <source>
        <dbReference type="ARBA" id="ARBA00023201"/>
    </source>
</evidence>
<keyword evidence="9" id="KW-0739">Sodium transport</keyword>
<dbReference type="AlphaFoldDB" id="X0T0Q0"/>
<comment type="caution">
    <text evidence="13">The sequence shown here is derived from an EMBL/GenBank/DDBJ whole genome shotgun (WGS) entry which is preliminary data.</text>
</comment>
<evidence type="ECO:0000256" key="6">
    <source>
        <dbReference type="ARBA" id="ARBA00023053"/>
    </source>
</evidence>
<evidence type="ECO:0000256" key="11">
    <source>
        <dbReference type="SAM" id="Phobius"/>
    </source>
</evidence>
<proteinExistence type="predicted"/>
<evidence type="ECO:0000256" key="10">
    <source>
        <dbReference type="SAM" id="MobiDB-lite"/>
    </source>
</evidence>
<dbReference type="GO" id="GO:0016020">
    <property type="term" value="C:membrane"/>
    <property type="evidence" value="ECO:0007669"/>
    <property type="project" value="UniProtKB-SubCell"/>
</dbReference>
<reference evidence="13" key="1">
    <citation type="journal article" date="2014" name="Front. Microbiol.">
        <title>High frequency of phylogenetically diverse reductive dehalogenase-homologous genes in deep subseafloor sedimentary metagenomes.</title>
        <authorList>
            <person name="Kawai M."/>
            <person name="Futagami T."/>
            <person name="Toyoda A."/>
            <person name="Takaki Y."/>
            <person name="Nishi S."/>
            <person name="Hori S."/>
            <person name="Arai W."/>
            <person name="Tsubouchi T."/>
            <person name="Morono Y."/>
            <person name="Uchiyama I."/>
            <person name="Ito T."/>
            <person name="Fujiyama A."/>
            <person name="Inagaki F."/>
            <person name="Takami H."/>
        </authorList>
    </citation>
    <scope>NUCLEOTIDE SEQUENCE</scope>
    <source>
        <strain evidence="13">Expedition CK06-06</strain>
    </source>
</reference>
<evidence type="ECO:0000259" key="12">
    <source>
        <dbReference type="Pfam" id="PF00999"/>
    </source>
</evidence>
<evidence type="ECO:0000256" key="2">
    <source>
        <dbReference type="ARBA" id="ARBA00022448"/>
    </source>
</evidence>
<organism evidence="13">
    <name type="scientific">marine sediment metagenome</name>
    <dbReference type="NCBI Taxonomy" id="412755"/>
    <lineage>
        <taxon>unclassified sequences</taxon>
        <taxon>metagenomes</taxon>
        <taxon>ecological metagenomes</taxon>
    </lineage>
</organism>
<keyword evidence="3" id="KW-0050">Antiport</keyword>
<keyword evidence="4 11" id="KW-0812">Transmembrane</keyword>
<evidence type="ECO:0000313" key="13">
    <source>
        <dbReference type="EMBL" id="GAF69625.1"/>
    </source>
</evidence>
<accession>X0T0Q0</accession>
<feature type="domain" description="Cation/H+ exchanger transmembrane" evidence="12">
    <location>
        <begin position="2"/>
        <end position="253"/>
    </location>
</feature>